<evidence type="ECO:0000256" key="2">
    <source>
        <dbReference type="SAM" id="Phobius"/>
    </source>
</evidence>
<feature type="region of interest" description="Disordered" evidence="1">
    <location>
        <begin position="379"/>
        <end position="427"/>
    </location>
</feature>
<evidence type="ECO:0000313" key="4">
    <source>
        <dbReference type="Proteomes" id="UP001175271"/>
    </source>
</evidence>
<feature type="transmembrane region" description="Helical" evidence="2">
    <location>
        <begin position="457"/>
        <end position="490"/>
    </location>
</feature>
<accession>A0AA39I4I8</accession>
<evidence type="ECO:0000256" key="1">
    <source>
        <dbReference type="SAM" id="MobiDB-lite"/>
    </source>
</evidence>
<gene>
    <name evidence="3" type="ORF">QR680_013148</name>
</gene>
<evidence type="ECO:0008006" key="5">
    <source>
        <dbReference type="Google" id="ProtNLM"/>
    </source>
</evidence>
<keyword evidence="2" id="KW-1133">Transmembrane helix</keyword>
<name>A0AA39I4I8_9BILA</name>
<feature type="region of interest" description="Disordered" evidence="1">
    <location>
        <begin position="1"/>
        <end position="137"/>
    </location>
</feature>
<dbReference type="Proteomes" id="UP001175271">
    <property type="component" value="Unassembled WGS sequence"/>
</dbReference>
<dbReference type="AlphaFoldDB" id="A0AA39I4I8"/>
<evidence type="ECO:0000313" key="3">
    <source>
        <dbReference type="EMBL" id="KAK0417682.1"/>
    </source>
</evidence>
<organism evidence="3 4">
    <name type="scientific">Steinernema hermaphroditum</name>
    <dbReference type="NCBI Taxonomy" id="289476"/>
    <lineage>
        <taxon>Eukaryota</taxon>
        <taxon>Metazoa</taxon>
        <taxon>Ecdysozoa</taxon>
        <taxon>Nematoda</taxon>
        <taxon>Chromadorea</taxon>
        <taxon>Rhabditida</taxon>
        <taxon>Tylenchina</taxon>
        <taxon>Panagrolaimomorpha</taxon>
        <taxon>Strongyloidoidea</taxon>
        <taxon>Steinernematidae</taxon>
        <taxon>Steinernema</taxon>
    </lineage>
</organism>
<keyword evidence="4" id="KW-1185">Reference proteome</keyword>
<proteinExistence type="predicted"/>
<keyword evidence="2" id="KW-0472">Membrane</keyword>
<feature type="compositionally biased region" description="Basic and acidic residues" evidence="1">
    <location>
        <begin position="1"/>
        <end position="10"/>
    </location>
</feature>
<dbReference type="EMBL" id="JAUCMV010000002">
    <property type="protein sequence ID" value="KAK0417682.1"/>
    <property type="molecule type" value="Genomic_DNA"/>
</dbReference>
<feature type="compositionally biased region" description="Basic and acidic residues" evidence="1">
    <location>
        <begin position="407"/>
        <end position="427"/>
    </location>
</feature>
<sequence length="536" mass="61773">MNSKVIDEASGRNGTYVLDQRRPELKKVTSSAKFDDAPSPIKSRAAGNKETAHVPSVTPPEPTSTPKTTRPERPPIPTPLFHPANEPSSSSVITKDGRRNLDKPEEELSEQGQRLAERNAKRKENTRKEEITKKEKLNKTMAAELQSIKEELGRAIEGMKKPSPKDIGSHMSLFPIFSGDKEGKSFHAFYNEFIEIGSMLQFDYSQLLLILPSRLRGDAKARFDILPKEEKESWAKATTALMKAFSPDGITATKAYATLQQKETETVSEFARRVHSTVEVAFSTKKDFTDAQRDRLKLEKFYSGVNKKLGLYLHQARPKDWKTAIEVAQDYEQWTSLDEEDPVKRLNSVAINLEKAVSTFQEHAANFVTHQTPPRRVQFEESCYDHHRPSSRQDYGSRGRPNYHNSQTDRRHQNDYHENEASPDDYRDGEHFYNDYYDDKAFYNHHYNEEVLYNHHLYHLIICVITLQFLFPSPSFLHIIIPSFPALLVFNIRRGRRFSEARVCRGPHSLFPTHFPSHFPHHVLFQVPIFNTSQYL</sequence>
<reference evidence="3" key="1">
    <citation type="submission" date="2023-06" db="EMBL/GenBank/DDBJ databases">
        <title>Genomic analysis of the entomopathogenic nematode Steinernema hermaphroditum.</title>
        <authorList>
            <person name="Schwarz E.M."/>
            <person name="Heppert J.K."/>
            <person name="Baniya A."/>
            <person name="Schwartz H.T."/>
            <person name="Tan C.-H."/>
            <person name="Antoshechkin I."/>
            <person name="Sternberg P.W."/>
            <person name="Goodrich-Blair H."/>
            <person name="Dillman A.R."/>
        </authorList>
    </citation>
    <scope>NUCLEOTIDE SEQUENCE</scope>
    <source>
        <strain evidence="3">PS9179</strain>
        <tissue evidence="3">Whole animal</tissue>
    </source>
</reference>
<keyword evidence="2" id="KW-0812">Transmembrane</keyword>
<protein>
    <recommendedName>
        <fullName evidence="5">Retrotransposon gag domain-containing protein</fullName>
    </recommendedName>
</protein>
<feature type="compositionally biased region" description="Basic and acidic residues" evidence="1">
    <location>
        <begin position="115"/>
        <end position="137"/>
    </location>
</feature>
<comment type="caution">
    <text evidence="3">The sequence shown here is derived from an EMBL/GenBank/DDBJ whole genome shotgun (WGS) entry which is preliminary data.</text>
</comment>
<feature type="compositionally biased region" description="Basic and acidic residues" evidence="1">
    <location>
        <begin position="379"/>
        <end position="388"/>
    </location>
</feature>